<dbReference type="SMART" id="SM00267">
    <property type="entry name" value="GGDEF"/>
    <property type="match status" value="1"/>
</dbReference>
<dbReference type="Gene3D" id="3.20.20.450">
    <property type="entry name" value="EAL domain"/>
    <property type="match status" value="1"/>
</dbReference>
<dbReference type="InterPro" id="IPR043128">
    <property type="entry name" value="Rev_trsase/Diguanyl_cyclase"/>
</dbReference>
<dbReference type="PANTHER" id="PTHR44757:SF2">
    <property type="entry name" value="BIOFILM ARCHITECTURE MAINTENANCE PROTEIN MBAA"/>
    <property type="match status" value="1"/>
</dbReference>
<dbReference type="NCBIfam" id="TIGR00254">
    <property type="entry name" value="GGDEF"/>
    <property type="match status" value="1"/>
</dbReference>
<sequence length="708" mass="74154">MLASAYDRPLVLISIAIAVLAAYTALDMAGRVSAARGSARLWWLGGGTVAMGFGIWSMHFIGMLAFRLPIEVGYDIPLTALSLLLALAASALALGLVSGEGLPRRRLIVGMVVMGGGIAGMHYTGMAAMKLQPGIVYDPLLVLASLVIAVGASGAALWIAFRLRRGIPRVRLRRLAAAALMGAAIAGMHYTGMAAAGFPEGSLCGGALNGLGQDGIAGLVIVIALAVLAVALLTSVLDARMEQRTAVLADSLAAANAELTQLAMQDPLTRLPNRVLLEDRASKAMAAARREGAQLALLFIDLDGFKAVNDAFGHHGGDRLLVEVAGGLAACVRAEDTLARLGGDEFVLLARIDTPSDAAALAERVLAELRLPRQVEGTPVSVGASVGIALFPHDGDDMPALLAAADAAMYHAKGSGRGTYSYFAPSMTADARAQLQLIHELGQALGRREFVLHYQPKFEAGSGVLAGAEALLRWNHPERGLLAPADFIDLAERTGLILQIGEWVLDEACRQLRAWREQGRPPLAVAVNLSALQFSHPELVATVGRALRAHDVPPEQLILEITESTAMQDVEASHAVLEALSALGVRLSIDDFGTGYSSLLYLKRLPANELKIDRGFVSELARGSEDAAIVSAIVALGDALELTVVGEGVETRAQLEVLSELGCDALQGYLLGRPVPVEEFRFDGSAECRPQHGAAAAGAPRAAVTDGG</sequence>
<dbReference type="SUPFAM" id="SSF55073">
    <property type="entry name" value="Nucleotide cyclase"/>
    <property type="match status" value="1"/>
</dbReference>
<feature type="transmembrane region" description="Helical" evidence="1">
    <location>
        <begin position="109"/>
        <end position="128"/>
    </location>
</feature>
<gene>
    <name evidence="5" type="ORF">ACFO3Q_07650</name>
</gene>
<dbReference type="PROSITE" id="PS50883">
    <property type="entry name" value="EAL"/>
    <property type="match status" value="1"/>
</dbReference>
<dbReference type="EMBL" id="JBHSGG010000022">
    <property type="protein sequence ID" value="MFC4728038.1"/>
    <property type="molecule type" value="Genomic_DNA"/>
</dbReference>
<dbReference type="InterPro" id="IPR029787">
    <property type="entry name" value="Nucleotide_cyclase"/>
</dbReference>
<dbReference type="Pfam" id="PF03707">
    <property type="entry name" value="MHYT"/>
    <property type="match status" value="3"/>
</dbReference>
<evidence type="ECO:0000256" key="1">
    <source>
        <dbReference type="PROSITE-ProRule" id="PRU00244"/>
    </source>
</evidence>
<dbReference type="PROSITE" id="PS50887">
    <property type="entry name" value="GGDEF"/>
    <property type="match status" value="1"/>
</dbReference>
<reference evidence="6" key="1">
    <citation type="journal article" date="2019" name="Int. J. Syst. Evol. Microbiol.">
        <title>The Global Catalogue of Microorganisms (GCM) 10K type strain sequencing project: providing services to taxonomists for standard genome sequencing and annotation.</title>
        <authorList>
            <consortium name="The Broad Institute Genomics Platform"/>
            <consortium name="The Broad Institute Genome Sequencing Center for Infectious Disease"/>
            <person name="Wu L."/>
            <person name="Ma J."/>
        </authorList>
    </citation>
    <scope>NUCLEOTIDE SEQUENCE [LARGE SCALE GENOMIC DNA]</scope>
    <source>
        <strain evidence="6">CGMCC 1.13574</strain>
    </source>
</reference>
<dbReference type="InterPro" id="IPR000160">
    <property type="entry name" value="GGDEF_dom"/>
</dbReference>
<evidence type="ECO:0000259" key="4">
    <source>
        <dbReference type="PROSITE" id="PS50924"/>
    </source>
</evidence>
<keyword evidence="6" id="KW-1185">Reference proteome</keyword>
<protein>
    <submittedName>
        <fullName evidence="5">Bifunctional diguanylate cyclase/phosphodiesterase</fullName>
    </submittedName>
</protein>
<accession>A0ABV9NMK9</accession>
<dbReference type="Pfam" id="PF00990">
    <property type="entry name" value="GGDEF"/>
    <property type="match status" value="1"/>
</dbReference>
<comment type="caution">
    <text evidence="5">The sequence shown here is derived from an EMBL/GenBank/DDBJ whole genome shotgun (WGS) entry which is preliminary data.</text>
</comment>
<dbReference type="Gene3D" id="3.30.70.270">
    <property type="match status" value="1"/>
</dbReference>
<dbReference type="InterPro" id="IPR001633">
    <property type="entry name" value="EAL_dom"/>
</dbReference>
<keyword evidence="1" id="KW-0812">Transmembrane</keyword>
<feature type="domain" description="MHYT" evidence="4">
    <location>
        <begin position="6"/>
        <end position="199"/>
    </location>
</feature>
<keyword evidence="1" id="KW-0472">Membrane</keyword>
<dbReference type="Proteomes" id="UP001595892">
    <property type="component" value="Unassembled WGS sequence"/>
</dbReference>
<dbReference type="InterPro" id="IPR052155">
    <property type="entry name" value="Biofilm_reg_signaling"/>
</dbReference>
<feature type="transmembrane region" description="Helical" evidence="1">
    <location>
        <begin position="41"/>
        <end position="66"/>
    </location>
</feature>
<dbReference type="RefSeq" id="WP_377004059.1">
    <property type="nucleotide sequence ID" value="NZ_JBHSGG010000022.1"/>
</dbReference>
<feature type="transmembrane region" description="Helical" evidence="1">
    <location>
        <begin position="78"/>
        <end position="97"/>
    </location>
</feature>
<feature type="domain" description="GGDEF" evidence="3">
    <location>
        <begin position="293"/>
        <end position="425"/>
    </location>
</feature>
<feature type="transmembrane region" description="Helical" evidence="1">
    <location>
        <begin position="140"/>
        <end position="163"/>
    </location>
</feature>
<organism evidence="5 6">
    <name type="scientific">Coralloluteibacterium thermophilum</name>
    <dbReference type="NCBI Taxonomy" id="2707049"/>
    <lineage>
        <taxon>Bacteria</taxon>
        <taxon>Pseudomonadati</taxon>
        <taxon>Pseudomonadota</taxon>
        <taxon>Gammaproteobacteria</taxon>
        <taxon>Lysobacterales</taxon>
        <taxon>Lysobacteraceae</taxon>
        <taxon>Coralloluteibacterium</taxon>
    </lineage>
</organism>
<name>A0ABV9NMK9_9GAMM</name>
<feature type="domain" description="EAL" evidence="2">
    <location>
        <begin position="434"/>
        <end position="688"/>
    </location>
</feature>
<evidence type="ECO:0000313" key="5">
    <source>
        <dbReference type="EMBL" id="MFC4728038.1"/>
    </source>
</evidence>
<dbReference type="SUPFAM" id="SSF141868">
    <property type="entry name" value="EAL domain-like"/>
    <property type="match status" value="1"/>
</dbReference>
<feature type="transmembrane region" description="Helical" evidence="1">
    <location>
        <begin position="12"/>
        <end position="29"/>
    </location>
</feature>
<dbReference type="SMART" id="SM00052">
    <property type="entry name" value="EAL"/>
    <property type="match status" value="1"/>
</dbReference>
<feature type="transmembrane region" description="Helical" evidence="1">
    <location>
        <begin position="216"/>
        <end position="237"/>
    </location>
</feature>
<dbReference type="Pfam" id="PF00563">
    <property type="entry name" value="EAL"/>
    <property type="match status" value="1"/>
</dbReference>
<dbReference type="PROSITE" id="PS50924">
    <property type="entry name" value="MHYT"/>
    <property type="match status" value="1"/>
</dbReference>
<feature type="transmembrane region" description="Helical" evidence="1">
    <location>
        <begin position="175"/>
        <end position="196"/>
    </location>
</feature>
<dbReference type="InterPro" id="IPR035919">
    <property type="entry name" value="EAL_sf"/>
</dbReference>
<dbReference type="InterPro" id="IPR005330">
    <property type="entry name" value="MHYT_dom"/>
</dbReference>
<keyword evidence="1" id="KW-1133">Transmembrane helix</keyword>
<dbReference type="CDD" id="cd01949">
    <property type="entry name" value="GGDEF"/>
    <property type="match status" value="1"/>
</dbReference>
<evidence type="ECO:0000313" key="6">
    <source>
        <dbReference type="Proteomes" id="UP001595892"/>
    </source>
</evidence>
<dbReference type="CDD" id="cd01948">
    <property type="entry name" value="EAL"/>
    <property type="match status" value="1"/>
</dbReference>
<evidence type="ECO:0000259" key="2">
    <source>
        <dbReference type="PROSITE" id="PS50883"/>
    </source>
</evidence>
<evidence type="ECO:0000259" key="3">
    <source>
        <dbReference type="PROSITE" id="PS50887"/>
    </source>
</evidence>
<proteinExistence type="predicted"/>
<dbReference type="PANTHER" id="PTHR44757">
    <property type="entry name" value="DIGUANYLATE CYCLASE DGCP"/>
    <property type="match status" value="1"/>
</dbReference>